<evidence type="ECO:0000256" key="2">
    <source>
        <dbReference type="ARBA" id="ARBA00004496"/>
    </source>
</evidence>
<evidence type="ECO:0000256" key="11">
    <source>
        <dbReference type="SAM" id="MobiDB-lite"/>
    </source>
</evidence>
<evidence type="ECO:0000256" key="8">
    <source>
        <dbReference type="ARBA" id="ARBA00022927"/>
    </source>
</evidence>
<gene>
    <name evidence="13" type="ORF">LUZ61_005673</name>
</gene>
<dbReference type="GO" id="GO:0005634">
    <property type="term" value="C:nucleus"/>
    <property type="evidence" value="ECO:0007669"/>
    <property type="project" value="UniProtKB-SubCell"/>
</dbReference>
<evidence type="ECO:0000256" key="4">
    <source>
        <dbReference type="ARBA" id="ARBA00016856"/>
    </source>
</evidence>
<proteinExistence type="inferred from homology"/>
<evidence type="ECO:0000259" key="12">
    <source>
        <dbReference type="Pfam" id="PF10258"/>
    </source>
</evidence>
<evidence type="ECO:0000256" key="5">
    <source>
        <dbReference type="ARBA" id="ARBA00022448"/>
    </source>
</evidence>
<dbReference type="Proteomes" id="UP001210211">
    <property type="component" value="Unassembled WGS sequence"/>
</dbReference>
<dbReference type="GO" id="GO:0006408">
    <property type="term" value="P:snRNA export from nucleus"/>
    <property type="evidence" value="ECO:0007669"/>
    <property type="project" value="InterPro"/>
</dbReference>
<evidence type="ECO:0000256" key="7">
    <source>
        <dbReference type="ARBA" id="ARBA00022884"/>
    </source>
</evidence>
<keyword evidence="14" id="KW-1185">Reference proteome</keyword>
<evidence type="ECO:0000256" key="1">
    <source>
        <dbReference type="ARBA" id="ARBA00004123"/>
    </source>
</evidence>
<dbReference type="AlphaFoldDB" id="A0AAD6EUV8"/>
<dbReference type="GO" id="GO:0005737">
    <property type="term" value="C:cytoplasm"/>
    <property type="evidence" value="ECO:0007669"/>
    <property type="project" value="UniProtKB-SubCell"/>
</dbReference>
<keyword evidence="6" id="KW-0963">Cytoplasm</keyword>
<evidence type="ECO:0000256" key="9">
    <source>
        <dbReference type="ARBA" id="ARBA00023242"/>
    </source>
</evidence>
<protein>
    <recommendedName>
        <fullName evidence="4">Phosphorylated adapter RNA export protein</fullName>
    </recommendedName>
    <alternativeName>
        <fullName evidence="10">RNA U small nuclear RNA export adapter protein</fullName>
    </alternativeName>
</protein>
<organism evidence="13 14">
    <name type="scientific">Rhynchospora tenuis</name>
    <dbReference type="NCBI Taxonomy" id="198213"/>
    <lineage>
        <taxon>Eukaryota</taxon>
        <taxon>Viridiplantae</taxon>
        <taxon>Streptophyta</taxon>
        <taxon>Embryophyta</taxon>
        <taxon>Tracheophyta</taxon>
        <taxon>Spermatophyta</taxon>
        <taxon>Magnoliopsida</taxon>
        <taxon>Liliopsida</taxon>
        <taxon>Poales</taxon>
        <taxon>Cyperaceae</taxon>
        <taxon>Cyperoideae</taxon>
        <taxon>Rhynchosporeae</taxon>
        <taxon>Rhynchospora</taxon>
    </lineage>
</organism>
<dbReference type="InterPro" id="IPR038092">
    <property type="entry name" value="PHAX_RNA-binding_sf"/>
</dbReference>
<dbReference type="PANTHER" id="PTHR13135">
    <property type="entry name" value="CYTOSOLIC RESINIFERATOXIN BINDING PROTEIN RBP-26"/>
    <property type="match status" value="1"/>
</dbReference>
<keyword evidence="5" id="KW-0813">Transport</keyword>
<dbReference type="PANTHER" id="PTHR13135:SF0">
    <property type="entry name" value="PHOSPHORYLATED ADAPTER RNA EXPORT PROTEIN"/>
    <property type="match status" value="1"/>
</dbReference>
<dbReference type="Pfam" id="PF10258">
    <property type="entry name" value="PHAX_RNA-bd"/>
    <property type="match status" value="1"/>
</dbReference>
<reference evidence="13 14" key="1">
    <citation type="journal article" date="2022" name="Cell">
        <title>Repeat-based holocentromeres influence genome architecture and karyotype evolution.</title>
        <authorList>
            <person name="Hofstatter P.G."/>
            <person name="Thangavel G."/>
            <person name="Lux T."/>
            <person name="Neumann P."/>
            <person name="Vondrak T."/>
            <person name="Novak P."/>
            <person name="Zhang M."/>
            <person name="Costa L."/>
            <person name="Castellani M."/>
            <person name="Scott A."/>
            <person name="Toegelov H."/>
            <person name="Fuchs J."/>
            <person name="Mata-Sucre Y."/>
            <person name="Dias Y."/>
            <person name="Vanzela A.L.L."/>
            <person name="Huettel B."/>
            <person name="Almeida C.C.S."/>
            <person name="Simkova H."/>
            <person name="Souza G."/>
            <person name="Pedrosa-Harand A."/>
            <person name="Macas J."/>
            <person name="Mayer K.F.X."/>
            <person name="Houben A."/>
            <person name="Marques A."/>
        </authorList>
    </citation>
    <scope>NUCLEOTIDE SEQUENCE [LARGE SCALE GENOMIC DNA]</scope>
    <source>
        <strain evidence="13">RhyTen1mFocal</strain>
    </source>
</reference>
<evidence type="ECO:0000256" key="10">
    <source>
        <dbReference type="ARBA" id="ARBA00030834"/>
    </source>
</evidence>
<comment type="similarity">
    <text evidence="3">Belongs to the PHAX family.</text>
</comment>
<dbReference type="Gene3D" id="1.10.10.1440">
    <property type="entry name" value="PHAX RNA-binding domain"/>
    <property type="match status" value="1"/>
</dbReference>
<comment type="caution">
    <text evidence="13">The sequence shown here is derived from an EMBL/GenBank/DDBJ whole genome shotgun (WGS) entry which is preliminary data.</text>
</comment>
<feature type="compositionally biased region" description="Basic residues" evidence="11">
    <location>
        <begin position="67"/>
        <end position="80"/>
    </location>
</feature>
<feature type="domain" description="Phosphorylated adapter RNA export protein RNA-binding" evidence="12">
    <location>
        <begin position="94"/>
        <end position="172"/>
    </location>
</feature>
<evidence type="ECO:0000256" key="6">
    <source>
        <dbReference type="ARBA" id="ARBA00022490"/>
    </source>
</evidence>
<evidence type="ECO:0000313" key="14">
    <source>
        <dbReference type="Proteomes" id="UP001210211"/>
    </source>
</evidence>
<keyword evidence="7" id="KW-0694">RNA-binding</keyword>
<sequence length="260" mass="28754">MERNISQNEEQTLAATTYEEDDVAMLDALTLDDGGAVESPPRVASSAPGAGIGCRTVDGGQGGQGGKNKKKKKKNRKKNKAAYGSNIANINRFVLETCKRLKEKKSYLVWNAVACLGVSAVCDLVKEVEAIEKCGGQMTVDGKRLRTGGGVLWNILKTREPKAYKEIMIKGKEFEKKLRHPKANYEVIKGKYEETSSQSSTIIPEEEIELLDVHEPLVSDAGPHEEEMPAESVTERKSIRDRIRAPVSYDDLYEEGEIHD</sequence>
<dbReference type="GO" id="GO:0003723">
    <property type="term" value="F:RNA binding"/>
    <property type="evidence" value="ECO:0007669"/>
    <property type="project" value="UniProtKB-KW"/>
</dbReference>
<dbReference type="InterPro" id="IPR039047">
    <property type="entry name" value="PHAX"/>
</dbReference>
<name>A0AAD6EUV8_9POAL</name>
<comment type="subcellular location">
    <subcellularLocation>
        <location evidence="2">Cytoplasm</location>
    </subcellularLocation>
    <subcellularLocation>
        <location evidence="1">Nucleus</location>
    </subcellularLocation>
</comment>
<dbReference type="EMBL" id="JAMRDG010000001">
    <property type="protein sequence ID" value="KAJ3701968.1"/>
    <property type="molecule type" value="Genomic_DNA"/>
</dbReference>
<dbReference type="InterPro" id="IPR019385">
    <property type="entry name" value="PHAX_RNA-binding_domain"/>
</dbReference>
<feature type="region of interest" description="Disordered" evidence="11">
    <location>
        <begin position="219"/>
        <end position="239"/>
    </location>
</feature>
<dbReference type="GO" id="GO:0015031">
    <property type="term" value="P:protein transport"/>
    <property type="evidence" value="ECO:0007669"/>
    <property type="project" value="UniProtKB-KW"/>
</dbReference>
<keyword evidence="8" id="KW-0653">Protein transport</keyword>
<evidence type="ECO:0000313" key="13">
    <source>
        <dbReference type="EMBL" id="KAJ3701968.1"/>
    </source>
</evidence>
<feature type="region of interest" description="Disordered" evidence="11">
    <location>
        <begin position="33"/>
        <end position="81"/>
    </location>
</feature>
<keyword evidence="9" id="KW-0539">Nucleus</keyword>
<accession>A0AAD6EUV8</accession>
<evidence type="ECO:0000256" key="3">
    <source>
        <dbReference type="ARBA" id="ARBA00006094"/>
    </source>
</evidence>